<reference evidence="4" key="1">
    <citation type="submission" date="2017-01" db="EMBL/GenBank/DDBJ databases">
        <authorList>
            <person name="Varghese N."/>
            <person name="Submissions S."/>
        </authorList>
    </citation>
    <scope>NUCLEOTIDE SEQUENCE [LARGE SCALE GENOMIC DNA]</scope>
    <source>
        <strain evidence="4">DSM 15366</strain>
    </source>
</reference>
<dbReference type="SUPFAM" id="SSF51735">
    <property type="entry name" value="NAD(P)-binding Rossmann-fold domains"/>
    <property type="match status" value="1"/>
</dbReference>
<feature type="domain" description="Gfo/Idh/MocA-like oxidoreductase N-terminal" evidence="1">
    <location>
        <begin position="99"/>
        <end position="167"/>
    </location>
</feature>
<dbReference type="PANTHER" id="PTHR43818:SF5">
    <property type="entry name" value="OXIDOREDUCTASE FAMILY PROTEIN"/>
    <property type="match status" value="1"/>
</dbReference>
<dbReference type="OrthoDB" id="726883at2"/>
<dbReference type="Gene3D" id="3.40.50.720">
    <property type="entry name" value="NAD(P)-binding Rossmann-like Domain"/>
    <property type="match status" value="1"/>
</dbReference>
<dbReference type="Pfam" id="PF01408">
    <property type="entry name" value="GFO_IDH_MocA"/>
    <property type="match status" value="1"/>
</dbReference>
<dbReference type="InterPro" id="IPR036291">
    <property type="entry name" value="NAD(P)-bd_dom_sf"/>
</dbReference>
<gene>
    <name evidence="3" type="ORF">SAMN05421797_106148</name>
</gene>
<sequence>MKDRRSFIKKTTLGATGVALGSFAFPAKSYSNILGANDRVILGSVGIRGRGKGLLDSFTKMHDKGVFVKTLCDVDSSLFNERVQLATNNQGGKAPKTETDMRNVFDDKDIDAVVIAAPNHWHALSTIWATQAGKHVYVEKPSSHNVWEGRKMVEAARKYNRVVQVGFQNRSISNVMQAMDFLHNGGIGEVFMARGTCFKPRNSFGRVADSTPPSSLDYDKWLGPANYRPYNEKKGHYNWHWHWDTGNGDTGNQGPHQFDVARWGLNKNVHPVKVQSMGGIFGITKEECSQETPNTQISTFEYEDGKILEFETRGRYTNGESNGNIKIGNMFYGTEGWLEINGSTWKAYKGSEKEPFAGSGMADGAAVGGDTSFRTAPDSDGHFANFITGVKSGNRLDINCDVEVGHMSTVLPLIANIAYKTGETLRFNGEFENFIDNEAADLMLTRRYRYPYIVPENV</sequence>
<dbReference type="InterPro" id="IPR000683">
    <property type="entry name" value="Gfo/Idh/MocA-like_OxRdtase_N"/>
</dbReference>
<feature type="domain" description="Gfo/Idh/MocA-like oxidoreductase bacterial type C-terminal" evidence="2">
    <location>
        <begin position="211"/>
        <end position="275"/>
    </location>
</feature>
<dbReference type="AlphaFoldDB" id="A0A1N6Y9Z7"/>
<organism evidence="3 4">
    <name type="scientific">Maribacter ulvicola</name>
    <dbReference type="NCBI Taxonomy" id="228959"/>
    <lineage>
        <taxon>Bacteria</taxon>
        <taxon>Pseudomonadati</taxon>
        <taxon>Bacteroidota</taxon>
        <taxon>Flavobacteriia</taxon>
        <taxon>Flavobacteriales</taxon>
        <taxon>Flavobacteriaceae</taxon>
        <taxon>Maribacter</taxon>
    </lineage>
</organism>
<dbReference type="RefSeq" id="WP_076549694.1">
    <property type="nucleotide sequence ID" value="NZ_FTMA01000006.1"/>
</dbReference>
<keyword evidence="4" id="KW-1185">Reference proteome</keyword>
<dbReference type="InterPro" id="IPR006311">
    <property type="entry name" value="TAT_signal"/>
</dbReference>
<evidence type="ECO:0000259" key="2">
    <source>
        <dbReference type="Pfam" id="PF19051"/>
    </source>
</evidence>
<dbReference type="Pfam" id="PF19051">
    <property type="entry name" value="GFO_IDH_MocA_C2"/>
    <property type="match status" value="2"/>
</dbReference>
<name>A0A1N6Y9Z7_9FLAO</name>
<dbReference type="Proteomes" id="UP000186953">
    <property type="component" value="Unassembled WGS sequence"/>
</dbReference>
<dbReference type="InterPro" id="IPR050463">
    <property type="entry name" value="Gfo/Idh/MocA_oxidrdct_glycsds"/>
</dbReference>
<dbReference type="InterPro" id="IPR043906">
    <property type="entry name" value="Gfo/Idh/MocA_OxRdtase_bact_C"/>
</dbReference>
<evidence type="ECO:0000259" key="1">
    <source>
        <dbReference type="Pfam" id="PF01408"/>
    </source>
</evidence>
<dbReference type="GO" id="GO:0000166">
    <property type="term" value="F:nucleotide binding"/>
    <property type="evidence" value="ECO:0007669"/>
    <property type="project" value="InterPro"/>
</dbReference>
<evidence type="ECO:0000313" key="4">
    <source>
        <dbReference type="Proteomes" id="UP000186953"/>
    </source>
</evidence>
<feature type="domain" description="Gfo/Idh/MocA-like oxidoreductase bacterial type C-terminal" evidence="2">
    <location>
        <begin position="374"/>
        <end position="452"/>
    </location>
</feature>
<evidence type="ECO:0000313" key="3">
    <source>
        <dbReference type="EMBL" id="SIR11336.1"/>
    </source>
</evidence>
<dbReference type="SUPFAM" id="SSF55347">
    <property type="entry name" value="Glyceraldehyde-3-phosphate dehydrogenase-like, C-terminal domain"/>
    <property type="match status" value="1"/>
</dbReference>
<accession>A0A1N6Y9Z7</accession>
<protein>
    <submittedName>
        <fullName evidence="3">Predicted dehydrogenase</fullName>
    </submittedName>
</protein>
<proteinExistence type="predicted"/>
<dbReference type="STRING" id="228959.SAMN05421797_106148"/>
<dbReference type="EMBL" id="FTMA01000006">
    <property type="protein sequence ID" value="SIR11336.1"/>
    <property type="molecule type" value="Genomic_DNA"/>
</dbReference>
<dbReference type="Gene3D" id="3.30.360.10">
    <property type="entry name" value="Dihydrodipicolinate Reductase, domain 2"/>
    <property type="match status" value="1"/>
</dbReference>
<dbReference type="PANTHER" id="PTHR43818">
    <property type="entry name" value="BCDNA.GH03377"/>
    <property type="match status" value="1"/>
</dbReference>
<dbReference type="PROSITE" id="PS51318">
    <property type="entry name" value="TAT"/>
    <property type="match status" value="1"/>
</dbReference>